<dbReference type="Proteomes" id="UP001195903">
    <property type="component" value="Unassembled WGS sequence"/>
</dbReference>
<keyword evidence="1" id="KW-0812">Transmembrane</keyword>
<feature type="transmembrane region" description="Helical" evidence="1">
    <location>
        <begin position="20"/>
        <end position="41"/>
    </location>
</feature>
<comment type="caution">
    <text evidence="2">The sequence shown here is derived from an EMBL/GenBank/DDBJ whole genome shotgun (WGS) entry which is preliminary data.</text>
</comment>
<evidence type="ECO:0000256" key="1">
    <source>
        <dbReference type="SAM" id="Phobius"/>
    </source>
</evidence>
<evidence type="ECO:0000313" key="3">
    <source>
        <dbReference type="Proteomes" id="UP001195903"/>
    </source>
</evidence>
<keyword evidence="1" id="KW-1133">Transmembrane helix</keyword>
<organism evidence="2 3">
    <name type="scientific">Shewanella jiangmenensis</name>
    <dbReference type="NCBI Taxonomy" id="2837387"/>
    <lineage>
        <taxon>Bacteria</taxon>
        <taxon>Pseudomonadati</taxon>
        <taxon>Pseudomonadota</taxon>
        <taxon>Gammaproteobacteria</taxon>
        <taxon>Alteromonadales</taxon>
        <taxon>Shewanellaceae</taxon>
        <taxon>Shewanella</taxon>
    </lineage>
</organism>
<keyword evidence="1" id="KW-0472">Membrane</keyword>
<keyword evidence="3" id="KW-1185">Reference proteome</keyword>
<sequence>MSNLSLSERFNQLTARERGIIFWASLLGLLLLGSMPLESLWKQAQENRAQLVELNRNNQISLQQIALYEERLAQDPNRDHLQRRQLLQQEHAKLDKTLETELLDMVPARRMPAVLARMLDGAAGLKLVSFESIAPVALLEVGEEKKLNLYSHGIALTLEGDYFALVKFVQLIENMEHKLYWKRLDYQVQAYPKAEVQLILHTLSINEDFIRVANH</sequence>
<accession>A0ABS5V0V1</accession>
<protein>
    <submittedName>
        <fullName evidence="2">MSHA biogenesis protein MshJ</fullName>
    </submittedName>
</protein>
<name>A0ABS5V0V1_9GAMM</name>
<evidence type="ECO:0000313" key="2">
    <source>
        <dbReference type="EMBL" id="MBT1444100.1"/>
    </source>
</evidence>
<dbReference type="RefSeq" id="WP_214506309.1">
    <property type="nucleotide sequence ID" value="NZ_JAHEPS010000002.1"/>
</dbReference>
<dbReference type="EMBL" id="JAHEPS010000002">
    <property type="protein sequence ID" value="MBT1444100.1"/>
    <property type="molecule type" value="Genomic_DNA"/>
</dbReference>
<reference evidence="2 3" key="1">
    <citation type="submission" date="2021-05" db="EMBL/GenBank/DDBJ databases">
        <title>Shewanella sp. JM162201.</title>
        <authorList>
            <person name="Xu S."/>
            <person name="Li A."/>
        </authorList>
    </citation>
    <scope>NUCLEOTIDE SEQUENCE [LARGE SCALE GENOMIC DNA]</scope>
    <source>
        <strain evidence="2 3">JM162201</strain>
    </source>
</reference>
<gene>
    <name evidence="2" type="ORF">KJI95_06125</name>
</gene>
<proteinExistence type="predicted"/>